<sequence>MRFRRRYITKALAAISVVFFVGILLMKTDVKVKKKGGRGRGKEKLEDHKEEEKLGKIEKLYDPNVKKNFDKNGETLNDTGVKKVSFFLKFNIQYF</sequence>
<dbReference type="Proteomes" id="UP001152320">
    <property type="component" value="Chromosome 15"/>
</dbReference>
<dbReference type="EMBL" id="JAIZAY010000015">
    <property type="protein sequence ID" value="KAJ8028113.1"/>
    <property type="molecule type" value="Genomic_DNA"/>
</dbReference>
<keyword evidence="1" id="KW-0812">Transmembrane</keyword>
<organism evidence="2 3">
    <name type="scientific">Holothuria leucospilota</name>
    <name type="common">Black long sea cucumber</name>
    <name type="synonym">Mertensiothuria leucospilota</name>
    <dbReference type="NCBI Taxonomy" id="206669"/>
    <lineage>
        <taxon>Eukaryota</taxon>
        <taxon>Metazoa</taxon>
        <taxon>Echinodermata</taxon>
        <taxon>Eleutherozoa</taxon>
        <taxon>Echinozoa</taxon>
        <taxon>Holothuroidea</taxon>
        <taxon>Aspidochirotacea</taxon>
        <taxon>Aspidochirotida</taxon>
        <taxon>Holothuriidae</taxon>
        <taxon>Holothuria</taxon>
    </lineage>
</organism>
<accession>A0A9Q1BK27</accession>
<comment type="caution">
    <text evidence="2">The sequence shown here is derived from an EMBL/GenBank/DDBJ whole genome shotgun (WGS) entry which is preliminary data.</text>
</comment>
<protein>
    <submittedName>
        <fullName evidence="2">Uncharacterized protein</fullName>
    </submittedName>
</protein>
<feature type="transmembrane region" description="Helical" evidence="1">
    <location>
        <begin position="7"/>
        <end position="26"/>
    </location>
</feature>
<keyword evidence="1" id="KW-0472">Membrane</keyword>
<proteinExistence type="predicted"/>
<evidence type="ECO:0000313" key="2">
    <source>
        <dbReference type="EMBL" id="KAJ8028113.1"/>
    </source>
</evidence>
<keyword evidence="1" id="KW-1133">Transmembrane helix</keyword>
<evidence type="ECO:0000313" key="3">
    <source>
        <dbReference type="Proteomes" id="UP001152320"/>
    </source>
</evidence>
<evidence type="ECO:0000256" key="1">
    <source>
        <dbReference type="SAM" id="Phobius"/>
    </source>
</evidence>
<dbReference type="AlphaFoldDB" id="A0A9Q1BK27"/>
<keyword evidence="3" id="KW-1185">Reference proteome</keyword>
<reference evidence="2" key="1">
    <citation type="submission" date="2021-10" db="EMBL/GenBank/DDBJ databases">
        <title>Tropical sea cucumber genome reveals ecological adaptation and Cuvierian tubules defense mechanism.</title>
        <authorList>
            <person name="Chen T."/>
        </authorList>
    </citation>
    <scope>NUCLEOTIDE SEQUENCE</scope>
    <source>
        <strain evidence="2">Nanhai2018</strain>
        <tissue evidence="2">Muscle</tissue>
    </source>
</reference>
<name>A0A9Q1BK27_HOLLE</name>
<gene>
    <name evidence="2" type="ORF">HOLleu_30257</name>
</gene>